<feature type="transmembrane region" description="Helical" evidence="5">
    <location>
        <begin position="314"/>
        <end position="333"/>
    </location>
</feature>
<proteinExistence type="predicted"/>
<evidence type="ECO:0000259" key="6">
    <source>
        <dbReference type="PROSITE" id="PS50850"/>
    </source>
</evidence>
<evidence type="ECO:0000256" key="5">
    <source>
        <dbReference type="SAM" id="Phobius"/>
    </source>
</evidence>
<feature type="transmembrane region" description="Helical" evidence="5">
    <location>
        <begin position="28"/>
        <end position="45"/>
    </location>
</feature>
<comment type="subcellular location">
    <subcellularLocation>
        <location evidence="1">Membrane</location>
        <topology evidence="1">Multi-pass membrane protein</topology>
    </subcellularLocation>
</comment>
<keyword evidence="2 5" id="KW-0812">Transmembrane</keyword>
<feature type="transmembrane region" description="Helical" evidence="5">
    <location>
        <begin position="146"/>
        <end position="166"/>
    </location>
</feature>
<feature type="transmembrane region" description="Helical" evidence="5">
    <location>
        <begin position="210"/>
        <end position="232"/>
    </location>
</feature>
<name>A0A423WD40_CYTCH</name>
<keyword evidence="8" id="KW-1185">Reference proteome</keyword>
<keyword evidence="3 5" id="KW-1133">Transmembrane helix</keyword>
<dbReference type="Gene3D" id="1.20.1250.20">
    <property type="entry name" value="MFS general substrate transporter like domains"/>
    <property type="match status" value="1"/>
</dbReference>
<feature type="transmembrane region" description="Helical" evidence="5">
    <location>
        <begin position="339"/>
        <end position="358"/>
    </location>
</feature>
<sequence>MSEYFVSGFNIVLPTVAVDLDIPIASQVWPSSVFSLVAGAFLLPLGRVADIYGGYFVFIAGLAWFFIWNVIAGFSQNYQMLIATRALQGLGPAAYLPAGIMILGKIYRPGPRKNLIFSLYGAFAPLGFFLGIILGGATGEYLSWRWYFWIGSIIVGIVCVGAVFSVPREKYQEKGVKMDYWGVAVIVPALVLIVFAVTDGAHAPKGWGTNYVIVTFVIGVVLLGVSFAVEGWVSSQPLLPASLFKPKYMKTLIVSLTFSYGTFGIFIYYASFYLNVVMGYSIMYTALAFVPMAAGGVVLATVGGFTLHLLPGRILLIISGMGSVASVLLFALIPEGGSYWAWILPAMLGCTIGIDIAYNVTSVFITTNIPQKHQGAAGALINSLVFLPISLFLGLADVVAASYERKGDMASYKAAFWFGTGCAAFALVLFCFIDTGKAESQLRIEEKEALEEGTAEDAGVGDL</sequence>
<dbReference type="Proteomes" id="UP000284375">
    <property type="component" value="Unassembled WGS sequence"/>
</dbReference>
<dbReference type="Pfam" id="PF07690">
    <property type="entry name" value="MFS_1"/>
    <property type="match status" value="1"/>
</dbReference>
<protein>
    <recommendedName>
        <fullName evidence="6">Major facilitator superfamily (MFS) profile domain-containing protein</fullName>
    </recommendedName>
</protein>
<dbReference type="AlphaFoldDB" id="A0A423WD40"/>
<dbReference type="GO" id="GO:0022857">
    <property type="term" value="F:transmembrane transporter activity"/>
    <property type="evidence" value="ECO:0007669"/>
    <property type="project" value="InterPro"/>
</dbReference>
<dbReference type="Gene3D" id="1.20.1720.10">
    <property type="entry name" value="Multidrug resistance protein D"/>
    <property type="match status" value="1"/>
</dbReference>
<feature type="transmembrane region" description="Helical" evidence="5">
    <location>
        <begin position="415"/>
        <end position="433"/>
    </location>
</feature>
<comment type="caution">
    <text evidence="7">The sequence shown here is derived from an EMBL/GenBank/DDBJ whole genome shotgun (WGS) entry which is preliminary data.</text>
</comment>
<evidence type="ECO:0000256" key="2">
    <source>
        <dbReference type="ARBA" id="ARBA00022692"/>
    </source>
</evidence>
<dbReference type="InterPro" id="IPR020846">
    <property type="entry name" value="MFS_dom"/>
</dbReference>
<evidence type="ECO:0000313" key="7">
    <source>
        <dbReference type="EMBL" id="ROW01178.1"/>
    </source>
</evidence>
<feature type="domain" description="Major facilitator superfamily (MFS) profile" evidence="6">
    <location>
        <begin position="1"/>
        <end position="438"/>
    </location>
</feature>
<dbReference type="SUPFAM" id="SSF103473">
    <property type="entry name" value="MFS general substrate transporter"/>
    <property type="match status" value="1"/>
</dbReference>
<feature type="transmembrane region" description="Helical" evidence="5">
    <location>
        <begin position="86"/>
        <end position="103"/>
    </location>
</feature>
<evidence type="ECO:0000256" key="3">
    <source>
        <dbReference type="ARBA" id="ARBA00022989"/>
    </source>
</evidence>
<feature type="transmembrane region" description="Helical" evidence="5">
    <location>
        <begin position="115"/>
        <end position="134"/>
    </location>
</feature>
<organism evidence="7 8">
    <name type="scientific">Cytospora chrysosperma</name>
    <name type="common">Cytospora canker fungus</name>
    <name type="synonym">Sphaeria chrysosperma</name>
    <dbReference type="NCBI Taxonomy" id="252740"/>
    <lineage>
        <taxon>Eukaryota</taxon>
        <taxon>Fungi</taxon>
        <taxon>Dikarya</taxon>
        <taxon>Ascomycota</taxon>
        <taxon>Pezizomycotina</taxon>
        <taxon>Sordariomycetes</taxon>
        <taxon>Sordariomycetidae</taxon>
        <taxon>Diaporthales</taxon>
        <taxon>Cytosporaceae</taxon>
        <taxon>Cytospora</taxon>
    </lineage>
</organism>
<dbReference type="PANTHER" id="PTHR42718:SF11">
    <property type="entry name" value="MAJOR FACILITATOR SUPERFAMILY (MFS) PROFILE DOMAIN-CONTAINING PROTEIN"/>
    <property type="match status" value="1"/>
</dbReference>
<accession>A0A423WD40</accession>
<dbReference type="OrthoDB" id="5086884at2759"/>
<dbReference type="PANTHER" id="PTHR42718">
    <property type="entry name" value="MAJOR FACILITATOR SUPERFAMILY MULTIDRUG TRANSPORTER MFSC"/>
    <property type="match status" value="1"/>
</dbReference>
<feature type="transmembrane region" description="Helical" evidence="5">
    <location>
        <begin position="178"/>
        <end position="198"/>
    </location>
</feature>
<feature type="transmembrane region" description="Helical" evidence="5">
    <location>
        <begin position="379"/>
        <end position="403"/>
    </location>
</feature>
<keyword evidence="4 5" id="KW-0472">Membrane</keyword>
<feature type="transmembrane region" description="Helical" evidence="5">
    <location>
        <begin position="252"/>
        <end position="270"/>
    </location>
</feature>
<feature type="transmembrane region" description="Helical" evidence="5">
    <location>
        <begin position="52"/>
        <end position="74"/>
    </location>
</feature>
<dbReference type="InterPro" id="IPR011701">
    <property type="entry name" value="MFS"/>
</dbReference>
<feature type="transmembrane region" description="Helical" evidence="5">
    <location>
        <begin position="282"/>
        <end position="307"/>
    </location>
</feature>
<dbReference type="EMBL" id="LJZO01000007">
    <property type="protein sequence ID" value="ROW01178.1"/>
    <property type="molecule type" value="Genomic_DNA"/>
</dbReference>
<evidence type="ECO:0000256" key="4">
    <source>
        <dbReference type="ARBA" id="ARBA00023136"/>
    </source>
</evidence>
<dbReference type="GO" id="GO:0016020">
    <property type="term" value="C:membrane"/>
    <property type="evidence" value="ECO:0007669"/>
    <property type="project" value="UniProtKB-SubCell"/>
</dbReference>
<dbReference type="STRING" id="252740.A0A423WD40"/>
<dbReference type="PROSITE" id="PS50850">
    <property type="entry name" value="MFS"/>
    <property type="match status" value="1"/>
</dbReference>
<gene>
    <name evidence="7" type="ORF">VSDG_02795</name>
</gene>
<evidence type="ECO:0000256" key="1">
    <source>
        <dbReference type="ARBA" id="ARBA00004141"/>
    </source>
</evidence>
<evidence type="ECO:0000313" key="8">
    <source>
        <dbReference type="Proteomes" id="UP000284375"/>
    </source>
</evidence>
<reference evidence="7 8" key="1">
    <citation type="submission" date="2015-09" db="EMBL/GenBank/DDBJ databases">
        <title>Host preference determinants of Valsa canker pathogens revealed by comparative genomics.</title>
        <authorList>
            <person name="Yin Z."/>
            <person name="Huang L."/>
        </authorList>
    </citation>
    <scope>NUCLEOTIDE SEQUENCE [LARGE SCALE GENOMIC DNA]</scope>
    <source>
        <strain evidence="7 8">YSFL</strain>
    </source>
</reference>
<dbReference type="InterPro" id="IPR036259">
    <property type="entry name" value="MFS_trans_sf"/>
</dbReference>